<dbReference type="GO" id="GO:0000105">
    <property type="term" value="P:L-histidine biosynthetic process"/>
    <property type="evidence" value="ECO:0007669"/>
    <property type="project" value="UniProtKB-KW"/>
</dbReference>
<protein>
    <recommendedName>
        <fullName evidence="13">Bifunctional protein FolD</fullName>
    </recommendedName>
    <domain>
        <recommendedName>
            <fullName evidence="13">Methylenetetrahydrofolate dehydrogenase</fullName>
            <ecNumber evidence="13">1.5.1.5</ecNumber>
        </recommendedName>
    </domain>
    <domain>
        <recommendedName>
            <fullName evidence="13">Methenyltetrahydrofolate cyclohydrolase</fullName>
            <ecNumber evidence="13">3.5.4.9</ecNumber>
        </recommendedName>
    </domain>
</protein>
<keyword evidence="11 13" id="KW-0511">Multifunctional enzyme</keyword>
<dbReference type="EC" id="1.5.1.5" evidence="13"/>
<dbReference type="GO" id="GO:0004488">
    <property type="term" value="F:methylenetetrahydrofolate dehydrogenase (NADP+) activity"/>
    <property type="evidence" value="ECO:0007669"/>
    <property type="project" value="UniProtKB-UniRule"/>
</dbReference>
<comment type="function">
    <text evidence="13">Catalyzes the oxidation of 5,10-methylenetetrahydrofolate to 5,10-methenyltetrahydrofolate and then the hydrolysis of 5,10-methenyltetrahydrofolate to 10-formyltetrahydrofolate.</text>
</comment>
<dbReference type="RefSeq" id="WP_016209661.1">
    <property type="nucleotide sequence ID" value="NZ_CP012413.1"/>
</dbReference>
<dbReference type="InterPro" id="IPR046346">
    <property type="entry name" value="Aminoacid_DH-like_N_sf"/>
</dbReference>
<feature type="binding site" evidence="13">
    <location>
        <position position="232"/>
    </location>
    <ligand>
        <name>NADP(+)</name>
        <dbReference type="ChEBI" id="CHEBI:58349"/>
    </ligand>
</feature>
<evidence type="ECO:0000256" key="8">
    <source>
        <dbReference type="ARBA" id="ARBA00023002"/>
    </source>
</evidence>
<dbReference type="GO" id="GO:0005829">
    <property type="term" value="C:cytosol"/>
    <property type="evidence" value="ECO:0007669"/>
    <property type="project" value="TreeGrafter"/>
</dbReference>
<reference evidence="16 17" key="1">
    <citation type="submission" date="2019-04" db="EMBL/GenBank/DDBJ databases">
        <title>Complete genome sequencing of Piscirickettsia salmonis strain Psal-009.</title>
        <authorList>
            <person name="Schober I."/>
            <person name="Bunk B."/>
            <person name="Sproer C."/>
            <person name="Carril G.P."/>
            <person name="Riedel T."/>
            <person name="Flores-Herrera P.A."/>
            <person name="Nourdin-Galindo G."/>
            <person name="Marshall S.H."/>
            <person name="Overmann J."/>
        </authorList>
    </citation>
    <scope>NUCLEOTIDE SEQUENCE [LARGE SCALE GENOMIC DNA]</scope>
    <source>
        <strain evidence="16 17">Psal-009</strain>
    </source>
</reference>
<evidence type="ECO:0000313" key="17">
    <source>
        <dbReference type="Proteomes" id="UP000422232"/>
    </source>
</evidence>
<dbReference type="FunFam" id="3.40.50.10860:FF:000001">
    <property type="entry name" value="Bifunctional protein FolD"/>
    <property type="match status" value="1"/>
</dbReference>
<dbReference type="SUPFAM" id="SSF51735">
    <property type="entry name" value="NAD(P)-binding Rossmann-fold domains"/>
    <property type="match status" value="1"/>
</dbReference>
<dbReference type="PANTHER" id="PTHR48099:SF5">
    <property type="entry name" value="C-1-TETRAHYDROFOLATE SYNTHASE, CYTOPLASMIC"/>
    <property type="match status" value="1"/>
</dbReference>
<evidence type="ECO:0000256" key="5">
    <source>
        <dbReference type="ARBA" id="ARBA00022755"/>
    </source>
</evidence>
<keyword evidence="8 13" id="KW-0560">Oxidoreductase</keyword>
<evidence type="ECO:0000259" key="14">
    <source>
        <dbReference type="Pfam" id="PF00763"/>
    </source>
</evidence>
<keyword evidence="10 13" id="KW-0486">Methionine biosynthesis</keyword>
<dbReference type="PRINTS" id="PR00085">
    <property type="entry name" value="THFDHDRGNASE"/>
</dbReference>
<dbReference type="InterPro" id="IPR020631">
    <property type="entry name" value="THF_DH/CycHdrlase_NAD-bd_dom"/>
</dbReference>
<evidence type="ECO:0000256" key="12">
    <source>
        <dbReference type="ARBA" id="ARBA00036357"/>
    </source>
</evidence>
<comment type="similarity">
    <text evidence="13">Belongs to the tetrahydrofolate dehydrogenase/cyclohydrolase family.</text>
</comment>
<dbReference type="InterPro" id="IPR020867">
    <property type="entry name" value="THF_DH/CycHdrlase_CS"/>
</dbReference>
<feature type="domain" description="Tetrahydrofolate dehydrogenase/cyclohydrolase NAD(P)-binding" evidence="15">
    <location>
        <begin position="139"/>
        <end position="281"/>
    </location>
</feature>
<keyword evidence="6 13" id="KW-0378">Hydrolase</keyword>
<comment type="catalytic activity">
    <reaction evidence="12 13">
        <text>(6R)-5,10-methenyltetrahydrofolate + H2O = (6R)-10-formyltetrahydrofolate + H(+)</text>
        <dbReference type="Rhea" id="RHEA:23700"/>
        <dbReference type="ChEBI" id="CHEBI:15377"/>
        <dbReference type="ChEBI" id="CHEBI:15378"/>
        <dbReference type="ChEBI" id="CHEBI:57455"/>
        <dbReference type="ChEBI" id="CHEBI:195366"/>
        <dbReference type="EC" id="3.5.4.9"/>
    </reaction>
</comment>
<dbReference type="FunFam" id="3.40.50.720:FF:000006">
    <property type="entry name" value="Bifunctional protein FolD"/>
    <property type="match status" value="1"/>
</dbReference>
<dbReference type="Pfam" id="PF02882">
    <property type="entry name" value="THF_DHG_CYH_C"/>
    <property type="match status" value="1"/>
</dbReference>
<keyword evidence="4 13" id="KW-0028">Amino-acid biosynthesis</keyword>
<organism evidence="16 17">
    <name type="scientific">Piscirickettsia salmonis</name>
    <dbReference type="NCBI Taxonomy" id="1238"/>
    <lineage>
        <taxon>Bacteria</taxon>
        <taxon>Pseudomonadati</taxon>
        <taxon>Pseudomonadota</taxon>
        <taxon>Gammaproteobacteria</taxon>
        <taxon>Thiotrichales</taxon>
        <taxon>Piscirickettsiaceae</taxon>
        <taxon>Piscirickettsia</taxon>
    </lineage>
</organism>
<evidence type="ECO:0000256" key="10">
    <source>
        <dbReference type="ARBA" id="ARBA00023167"/>
    </source>
</evidence>
<keyword evidence="5 13" id="KW-0658">Purine biosynthesis</keyword>
<dbReference type="Proteomes" id="UP000422232">
    <property type="component" value="Chromosome"/>
</dbReference>
<name>A0A9Q5VFZ2_PISSA</name>
<comment type="caution">
    <text evidence="13">Lacks conserved residue(s) required for the propagation of feature annotation.</text>
</comment>
<dbReference type="GeneID" id="66741723"/>
<dbReference type="InterPro" id="IPR036291">
    <property type="entry name" value="NAD(P)-bd_dom_sf"/>
</dbReference>
<keyword evidence="7 13" id="KW-0521">NADP</keyword>
<dbReference type="PROSITE" id="PS00767">
    <property type="entry name" value="THF_DHG_CYH_2"/>
    <property type="match status" value="1"/>
</dbReference>
<keyword evidence="9 13" id="KW-0368">Histidine biosynthesis</keyword>
<dbReference type="GO" id="GO:0035999">
    <property type="term" value="P:tetrahydrofolate interconversion"/>
    <property type="evidence" value="ECO:0007669"/>
    <property type="project" value="UniProtKB-UniRule"/>
</dbReference>
<dbReference type="GO" id="GO:0004477">
    <property type="term" value="F:methenyltetrahydrofolate cyclohydrolase activity"/>
    <property type="evidence" value="ECO:0007669"/>
    <property type="project" value="UniProtKB-UniRule"/>
</dbReference>
<dbReference type="Gene3D" id="3.40.50.720">
    <property type="entry name" value="NAD(P)-binding Rossmann-like Domain"/>
    <property type="match status" value="1"/>
</dbReference>
<keyword evidence="17" id="KW-1185">Reference proteome</keyword>
<comment type="pathway">
    <text evidence="1 13">One-carbon metabolism; tetrahydrofolate interconversion.</text>
</comment>
<evidence type="ECO:0000256" key="2">
    <source>
        <dbReference type="ARBA" id="ARBA00011738"/>
    </source>
</evidence>
<evidence type="ECO:0000313" key="16">
    <source>
        <dbReference type="EMBL" id="QGO05248.1"/>
    </source>
</evidence>
<dbReference type="AlphaFoldDB" id="A0A9Q5VFZ2"/>
<dbReference type="GO" id="GO:0006164">
    <property type="term" value="P:purine nucleotide biosynthetic process"/>
    <property type="evidence" value="ECO:0007669"/>
    <property type="project" value="UniProtKB-KW"/>
</dbReference>
<dbReference type="NCBIfam" id="NF010783">
    <property type="entry name" value="PRK14186.1"/>
    <property type="match status" value="1"/>
</dbReference>
<comment type="catalytic activity">
    <reaction evidence="13">
        <text>(6R)-5,10-methylene-5,6,7,8-tetrahydrofolate + NADP(+) = (6R)-5,10-methenyltetrahydrofolate + NADPH</text>
        <dbReference type="Rhea" id="RHEA:22812"/>
        <dbReference type="ChEBI" id="CHEBI:15636"/>
        <dbReference type="ChEBI" id="CHEBI:57455"/>
        <dbReference type="ChEBI" id="CHEBI:57783"/>
        <dbReference type="ChEBI" id="CHEBI:58349"/>
        <dbReference type="EC" id="1.5.1.5"/>
    </reaction>
</comment>
<gene>
    <name evidence="13 16" type="primary">folD</name>
    <name evidence="16" type="ORF">Psal009_01133</name>
</gene>
<evidence type="ECO:0000256" key="1">
    <source>
        <dbReference type="ARBA" id="ARBA00004777"/>
    </source>
</evidence>
<dbReference type="Gene3D" id="3.40.50.10860">
    <property type="entry name" value="Leucine Dehydrogenase, chain A, domain 1"/>
    <property type="match status" value="1"/>
</dbReference>
<dbReference type="InterPro" id="IPR000672">
    <property type="entry name" value="THF_DH/CycHdrlase"/>
</dbReference>
<dbReference type="CDD" id="cd01080">
    <property type="entry name" value="NAD_bind_m-THF_DH_Cyclohyd"/>
    <property type="match status" value="1"/>
</dbReference>
<evidence type="ECO:0000256" key="3">
    <source>
        <dbReference type="ARBA" id="ARBA00022563"/>
    </source>
</evidence>
<keyword evidence="3 13" id="KW-0554">One-carbon metabolism</keyword>
<dbReference type="InterPro" id="IPR020630">
    <property type="entry name" value="THF_DH/CycHdrlase_cat_dom"/>
</dbReference>
<evidence type="ECO:0000256" key="4">
    <source>
        <dbReference type="ARBA" id="ARBA00022605"/>
    </source>
</evidence>
<evidence type="ECO:0000256" key="6">
    <source>
        <dbReference type="ARBA" id="ARBA00022801"/>
    </source>
</evidence>
<dbReference type="Pfam" id="PF00763">
    <property type="entry name" value="THF_DHG_CYH"/>
    <property type="match status" value="1"/>
</dbReference>
<comment type="subunit">
    <text evidence="2 13">Homodimer.</text>
</comment>
<accession>A0A9Q5VFZ2</accession>
<feature type="domain" description="Tetrahydrofolate dehydrogenase/cyclohydrolase catalytic" evidence="14">
    <location>
        <begin position="5"/>
        <end position="120"/>
    </location>
</feature>
<dbReference type="PANTHER" id="PTHR48099">
    <property type="entry name" value="C-1-TETRAHYDROFOLATE SYNTHASE, CYTOPLASMIC-RELATED"/>
    <property type="match status" value="1"/>
</dbReference>
<feature type="binding site" evidence="13">
    <location>
        <begin position="166"/>
        <end position="168"/>
    </location>
    <ligand>
        <name>NADP(+)</name>
        <dbReference type="ChEBI" id="CHEBI:58349"/>
    </ligand>
</feature>
<dbReference type="HAMAP" id="MF_01576">
    <property type="entry name" value="THF_DHG_CYH"/>
    <property type="match status" value="1"/>
</dbReference>
<evidence type="ECO:0000256" key="11">
    <source>
        <dbReference type="ARBA" id="ARBA00023268"/>
    </source>
</evidence>
<sequence>MAKIIDGKQIAEDVRTTLAKRINQRLGQGLRAPGLAVILIGSDPASEVYVNNKKKACDAVGILSKEYRLSTKTSEQELTTLIQQLNTDPMIDGILIQLPLPNHINSDAILELIHPDKDVDGFHPYNLGRLTQKRPLLRPCTPYGVVTLLKKTLGESLHGLHAVVVGASNLVGRPMSLELLLAGCTVTTCHRFTKDLQTQVGRADILVVAVGKPEFIPGQWIKSGATVIDVGINRLEDGRLVGDVDFNRALEQAAHITPVPGGVGPMTVTTLLENTLYACENLHSTNTSVPK</sequence>
<dbReference type="GO" id="GO:0009086">
    <property type="term" value="P:methionine biosynthetic process"/>
    <property type="evidence" value="ECO:0007669"/>
    <property type="project" value="UniProtKB-KW"/>
</dbReference>
<evidence type="ECO:0000259" key="15">
    <source>
        <dbReference type="Pfam" id="PF02882"/>
    </source>
</evidence>
<dbReference type="SUPFAM" id="SSF53223">
    <property type="entry name" value="Aminoacid dehydrogenase-like, N-terminal domain"/>
    <property type="match status" value="1"/>
</dbReference>
<evidence type="ECO:0000256" key="9">
    <source>
        <dbReference type="ARBA" id="ARBA00023102"/>
    </source>
</evidence>
<dbReference type="EMBL" id="CP038908">
    <property type="protein sequence ID" value="QGO05248.1"/>
    <property type="molecule type" value="Genomic_DNA"/>
</dbReference>
<proteinExistence type="inferred from homology"/>
<dbReference type="EC" id="3.5.4.9" evidence="13"/>
<dbReference type="NCBIfam" id="NF008058">
    <property type="entry name" value="PRK10792.1"/>
    <property type="match status" value="1"/>
</dbReference>
<evidence type="ECO:0000256" key="13">
    <source>
        <dbReference type="HAMAP-Rule" id="MF_01576"/>
    </source>
</evidence>
<evidence type="ECO:0000256" key="7">
    <source>
        <dbReference type="ARBA" id="ARBA00022857"/>
    </source>
</evidence>